<proteinExistence type="predicted"/>
<dbReference type="RefSeq" id="WP_044618923.1">
    <property type="nucleotide sequence ID" value="NZ_CP007142.1"/>
</dbReference>
<evidence type="ECO:0008006" key="3">
    <source>
        <dbReference type="Google" id="ProtNLM"/>
    </source>
</evidence>
<protein>
    <recommendedName>
        <fullName evidence="3">Diaminohydroxyphosphoribosylaminopyrimidine deaminase</fullName>
    </recommendedName>
</protein>
<accession>A0A0C5VS81</accession>
<dbReference type="Proteomes" id="UP000032266">
    <property type="component" value="Chromosome"/>
</dbReference>
<reference evidence="1 2" key="1">
    <citation type="submission" date="2014-01" db="EMBL/GenBank/DDBJ databases">
        <title>Full genme sequencing of cellulolytic bacterium Gynuella sunshinyii YC6258T gen. nov., sp. nov.</title>
        <authorList>
            <person name="Khan H."/>
            <person name="Chung E.J."/>
            <person name="Chung Y.R."/>
        </authorList>
    </citation>
    <scope>NUCLEOTIDE SEQUENCE [LARGE SCALE GENOMIC DNA]</scope>
    <source>
        <strain evidence="1 2">YC6258</strain>
    </source>
</reference>
<dbReference type="OrthoDB" id="7062613at2"/>
<organism evidence="1 2">
    <name type="scientific">Gynuella sunshinyii YC6258</name>
    <dbReference type="NCBI Taxonomy" id="1445510"/>
    <lineage>
        <taxon>Bacteria</taxon>
        <taxon>Pseudomonadati</taxon>
        <taxon>Pseudomonadota</taxon>
        <taxon>Gammaproteobacteria</taxon>
        <taxon>Oceanospirillales</taxon>
        <taxon>Saccharospirillaceae</taxon>
        <taxon>Gynuella</taxon>
    </lineage>
</organism>
<gene>
    <name evidence="1" type="ORF">YC6258_05050</name>
</gene>
<dbReference type="HOGENOM" id="CLU_879656_0_0_6"/>
<dbReference type="EMBL" id="CP007142">
    <property type="protein sequence ID" value="AJQ97081.1"/>
    <property type="molecule type" value="Genomic_DNA"/>
</dbReference>
<dbReference type="AlphaFoldDB" id="A0A0C5VS81"/>
<evidence type="ECO:0000313" key="1">
    <source>
        <dbReference type="EMBL" id="AJQ97081.1"/>
    </source>
</evidence>
<name>A0A0C5VS81_9GAMM</name>
<evidence type="ECO:0000313" key="2">
    <source>
        <dbReference type="Proteomes" id="UP000032266"/>
    </source>
</evidence>
<dbReference type="KEGG" id="gsn:YC6258_05050"/>
<keyword evidence="2" id="KW-1185">Reference proteome</keyword>
<sequence length="321" mass="35959">MFISEHITNALNKAKNLSPRSGIAWVLLDRNRKLLCSHATTPSHLLTQTLIQDIKNHSSSCTALYLSLRPSQSIMDVRSLVKIIDRSVIEEIYIGHDTDTENTSRLWIAWSEKWSGSIHCLPHTGLTDKLALGIEKGESSGLPWLNAVTAANFYNASIELNELEDEFGFLSYLNEVSRQSQTIICSQSQKKILPLLPATGFDKKPLNIVLVDHEEAILPVLKNDIKQAVFSTLIFCDMQMLAYLLNEVLVDEITFHTKAADPIISDADTALPCIHSRKQAFSKLNDWQLQSSSIIGNCNQIRLFRSHSLSVSDNTSETRLN</sequence>